<keyword evidence="12" id="KW-1185">Reference proteome</keyword>
<feature type="transmembrane region" description="Helical" evidence="10">
    <location>
        <begin position="238"/>
        <end position="256"/>
    </location>
</feature>
<evidence type="ECO:0000256" key="7">
    <source>
        <dbReference type="ARBA" id="ARBA00023136"/>
    </source>
</evidence>
<gene>
    <name evidence="11" type="primary">aqpZ2</name>
    <name evidence="11" type="ORF">I598_1492</name>
</gene>
<dbReference type="Proteomes" id="UP000076794">
    <property type="component" value="Chromosome"/>
</dbReference>
<keyword evidence="5 8" id="KW-0812">Transmembrane</keyword>
<evidence type="ECO:0000313" key="12">
    <source>
        <dbReference type="Proteomes" id="UP000076794"/>
    </source>
</evidence>
<evidence type="ECO:0000256" key="9">
    <source>
        <dbReference type="SAM" id="MobiDB-lite"/>
    </source>
</evidence>
<dbReference type="PANTHER" id="PTHR19139:SF199">
    <property type="entry name" value="MIP17260P"/>
    <property type="match status" value="1"/>
</dbReference>
<evidence type="ECO:0000256" key="3">
    <source>
        <dbReference type="ARBA" id="ARBA00022448"/>
    </source>
</evidence>
<evidence type="ECO:0000256" key="8">
    <source>
        <dbReference type="RuleBase" id="RU000477"/>
    </source>
</evidence>
<dbReference type="PATRIC" id="fig|1300344.3.peg.1498"/>
<dbReference type="KEGG" id="ido:I598_1492"/>
<dbReference type="Pfam" id="PF00230">
    <property type="entry name" value="MIP"/>
    <property type="match status" value="1"/>
</dbReference>
<keyword evidence="7 10" id="KW-0472">Membrane</keyword>
<comment type="similarity">
    <text evidence="2 8">Belongs to the MIP/aquaporin (TC 1.A.8) family.</text>
</comment>
<dbReference type="PRINTS" id="PR00783">
    <property type="entry name" value="MINTRINSICP"/>
</dbReference>
<feature type="region of interest" description="Disordered" evidence="9">
    <location>
        <begin position="316"/>
        <end position="353"/>
    </location>
</feature>
<dbReference type="InterPro" id="IPR000425">
    <property type="entry name" value="MIP"/>
</dbReference>
<dbReference type="GO" id="GO:0015250">
    <property type="term" value="F:water channel activity"/>
    <property type="evidence" value="ECO:0007669"/>
    <property type="project" value="TreeGrafter"/>
</dbReference>
<dbReference type="STRING" id="1300344.I598_1492"/>
<evidence type="ECO:0000313" key="11">
    <source>
        <dbReference type="EMBL" id="ANC31045.1"/>
    </source>
</evidence>
<evidence type="ECO:0000256" key="2">
    <source>
        <dbReference type="ARBA" id="ARBA00006175"/>
    </source>
</evidence>
<keyword evidence="6 10" id="KW-1133">Transmembrane helix</keyword>
<dbReference type="PROSITE" id="PS00221">
    <property type="entry name" value="MIP"/>
    <property type="match status" value="1"/>
</dbReference>
<feature type="transmembrane region" description="Helical" evidence="10">
    <location>
        <begin position="188"/>
        <end position="209"/>
    </location>
</feature>
<evidence type="ECO:0000256" key="5">
    <source>
        <dbReference type="ARBA" id="ARBA00022692"/>
    </source>
</evidence>
<organism evidence="11 12">
    <name type="scientific">Isoptericola dokdonensis DS-3</name>
    <dbReference type="NCBI Taxonomy" id="1300344"/>
    <lineage>
        <taxon>Bacteria</taxon>
        <taxon>Bacillati</taxon>
        <taxon>Actinomycetota</taxon>
        <taxon>Actinomycetes</taxon>
        <taxon>Micrococcales</taxon>
        <taxon>Promicromonosporaceae</taxon>
        <taxon>Isoptericola</taxon>
    </lineage>
</organism>
<keyword evidence="3 8" id="KW-0813">Transport</keyword>
<feature type="transmembrane region" description="Helical" evidence="10">
    <location>
        <begin position="160"/>
        <end position="181"/>
    </location>
</feature>
<reference evidence="11 12" key="1">
    <citation type="submission" date="2016-01" db="EMBL/GenBank/DDBJ databases">
        <title>Complete genome sequence of a soil Actinobacterium, Isoptericola dokdonensis DS-3.</title>
        <authorList>
            <person name="Kwon S.-K."/>
            <person name="Kim J.F."/>
        </authorList>
    </citation>
    <scope>NUCLEOTIDE SEQUENCE [LARGE SCALE GENOMIC DNA]</scope>
    <source>
        <strain evidence="11 12">DS-3</strain>
    </source>
</reference>
<dbReference type="AlphaFoldDB" id="A0A161I1D1"/>
<dbReference type="InterPro" id="IPR034294">
    <property type="entry name" value="Aquaporin_transptr"/>
</dbReference>
<dbReference type="GO" id="GO:0005886">
    <property type="term" value="C:plasma membrane"/>
    <property type="evidence" value="ECO:0007669"/>
    <property type="project" value="UniProtKB-SubCell"/>
</dbReference>
<dbReference type="EMBL" id="CP014209">
    <property type="protein sequence ID" value="ANC31045.1"/>
    <property type="molecule type" value="Genomic_DNA"/>
</dbReference>
<feature type="transmembrane region" description="Helical" evidence="10">
    <location>
        <begin position="51"/>
        <end position="75"/>
    </location>
</feature>
<dbReference type="Gene3D" id="1.20.1080.10">
    <property type="entry name" value="Glycerol uptake facilitator protein"/>
    <property type="match status" value="1"/>
</dbReference>
<dbReference type="PANTHER" id="PTHR19139">
    <property type="entry name" value="AQUAPORIN TRANSPORTER"/>
    <property type="match status" value="1"/>
</dbReference>
<accession>A0A161I1D1</accession>
<feature type="transmembrane region" description="Helical" evidence="10">
    <location>
        <begin position="23"/>
        <end position="45"/>
    </location>
</feature>
<dbReference type="InterPro" id="IPR022357">
    <property type="entry name" value="MIP_CS"/>
</dbReference>
<comment type="subcellular location">
    <subcellularLocation>
        <location evidence="1">Cell membrane</location>
        <topology evidence="1">Multi-pass membrane protein</topology>
    </subcellularLocation>
</comment>
<protein>
    <submittedName>
        <fullName evidence="11">Aquaporin Z 2</fullName>
    </submittedName>
</protein>
<evidence type="ECO:0000256" key="4">
    <source>
        <dbReference type="ARBA" id="ARBA00022475"/>
    </source>
</evidence>
<dbReference type="InterPro" id="IPR023271">
    <property type="entry name" value="Aquaporin-like"/>
</dbReference>
<feature type="compositionally biased region" description="Acidic residues" evidence="9">
    <location>
        <begin position="316"/>
        <end position="328"/>
    </location>
</feature>
<dbReference type="SUPFAM" id="SSF81338">
    <property type="entry name" value="Aquaporin-like"/>
    <property type="match status" value="1"/>
</dbReference>
<keyword evidence="4" id="KW-1003">Cell membrane</keyword>
<evidence type="ECO:0000256" key="10">
    <source>
        <dbReference type="SAM" id="Phobius"/>
    </source>
</evidence>
<dbReference type="OrthoDB" id="9807293at2"/>
<sequence>MAEHTVTDVEVETPTPPRLFTRLAAEAFGTFVLVLGIVGTATFNAANGGSILTVALAGGIALMAAIAAVGHLSGGHFNPAVTFGLTLAGRARWADLVPYWVAQFVGAAACGALLLLIIPDSYATLVGRASAGEVLAATANGYGDLSPMFTVSQGQATFDLLPALVVEILIAAVFVGVILGVTNQRAGIAYPAVVIGLTLGALHIVSWLVTNTSFNPARSFASLVSPDAWGSGTAGSQYWLFVVAPLLGGALAALFARAFAPVPAVQAIEDPTWDAQPGTAPAAAQAATVAATATATAAAVQAETAPVVEEEVVVETVEDEPVVAEPVDEPVLPATDDVEARGDEGDVTPPAKP</sequence>
<feature type="transmembrane region" description="Helical" evidence="10">
    <location>
        <begin position="96"/>
        <end position="118"/>
    </location>
</feature>
<proteinExistence type="inferred from homology"/>
<evidence type="ECO:0000256" key="1">
    <source>
        <dbReference type="ARBA" id="ARBA00004651"/>
    </source>
</evidence>
<name>A0A161I1D1_9MICO</name>
<dbReference type="RefSeq" id="WP_068202418.1">
    <property type="nucleotide sequence ID" value="NZ_CP014209.1"/>
</dbReference>
<evidence type="ECO:0000256" key="6">
    <source>
        <dbReference type="ARBA" id="ARBA00022989"/>
    </source>
</evidence>